<evidence type="ECO:0000313" key="2">
    <source>
        <dbReference type="EMBL" id="KIM98576.1"/>
    </source>
</evidence>
<reference evidence="3" key="2">
    <citation type="submission" date="2015-01" db="EMBL/GenBank/DDBJ databases">
        <title>Evolutionary Origins and Diversification of the Mycorrhizal Mutualists.</title>
        <authorList>
            <consortium name="DOE Joint Genome Institute"/>
            <consortium name="Mycorrhizal Genomics Consortium"/>
            <person name="Kohler A."/>
            <person name="Kuo A."/>
            <person name="Nagy L.G."/>
            <person name="Floudas D."/>
            <person name="Copeland A."/>
            <person name="Barry K.W."/>
            <person name="Cichocki N."/>
            <person name="Veneault-Fourrey C."/>
            <person name="LaButti K."/>
            <person name="Lindquist E.A."/>
            <person name="Lipzen A."/>
            <person name="Lundell T."/>
            <person name="Morin E."/>
            <person name="Murat C."/>
            <person name="Riley R."/>
            <person name="Ohm R."/>
            <person name="Sun H."/>
            <person name="Tunlid A."/>
            <person name="Henrissat B."/>
            <person name="Grigoriev I.V."/>
            <person name="Hibbett D.S."/>
            <person name="Martin F."/>
        </authorList>
    </citation>
    <scope>NUCLEOTIDE SEQUENCE [LARGE SCALE GENOMIC DNA]</scope>
    <source>
        <strain evidence="3">Zn</strain>
    </source>
</reference>
<evidence type="ECO:0000256" key="1">
    <source>
        <dbReference type="SAM" id="SignalP"/>
    </source>
</evidence>
<dbReference type="Proteomes" id="UP000054321">
    <property type="component" value="Unassembled WGS sequence"/>
</dbReference>
<proteinExistence type="predicted"/>
<keyword evidence="3" id="KW-1185">Reference proteome</keyword>
<feature type="signal peptide" evidence="1">
    <location>
        <begin position="1"/>
        <end position="22"/>
    </location>
</feature>
<sequence>MTFTRHLLYAIAALSAVPGIMGTPIAGDTFELSNAQQWDNVVSTAPSWNSGEASVSDSLWSSTKCTATATASYWETVTDTATVTGWETVTDTVTATEWDTITAWSTTTDWDTVTSTETATVTSCLGGWRN</sequence>
<dbReference type="EMBL" id="KN832880">
    <property type="protein sequence ID" value="KIM98576.1"/>
    <property type="molecule type" value="Genomic_DNA"/>
</dbReference>
<dbReference type="HOGENOM" id="CLU_1938760_0_0_1"/>
<keyword evidence="1" id="KW-0732">Signal</keyword>
<protein>
    <submittedName>
        <fullName evidence="2">Uncharacterized protein</fullName>
    </submittedName>
</protein>
<gene>
    <name evidence="2" type="ORF">OIDMADRAFT_20119</name>
</gene>
<dbReference type="InParanoid" id="A0A0C3H835"/>
<accession>A0A0C3H835</accession>
<feature type="chain" id="PRO_5002165284" evidence="1">
    <location>
        <begin position="23"/>
        <end position="130"/>
    </location>
</feature>
<organism evidence="2 3">
    <name type="scientific">Oidiodendron maius (strain Zn)</name>
    <dbReference type="NCBI Taxonomy" id="913774"/>
    <lineage>
        <taxon>Eukaryota</taxon>
        <taxon>Fungi</taxon>
        <taxon>Dikarya</taxon>
        <taxon>Ascomycota</taxon>
        <taxon>Pezizomycotina</taxon>
        <taxon>Leotiomycetes</taxon>
        <taxon>Leotiomycetes incertae sedis</taxon>
        <taxon>Myxotrichaceae</taxon>
        <taxon>Oidiodendron</taxon>
    </lineage>
</organism>
<reference evidence="2 3" key="1">
    <citation type="submission" date="2014-04" db="EMBL/GenBank/DDBJ databases">
        <authorList>
            <consortium name="DOE Joint Genome Institute"/>
            <person name="Kuo A."/>
            <person name="Martino E."/>
            <person name="Perotto S."/>
            <person name="Kohler A."/>
            <person name="Nagy L.G."/>
            <person name="Floudas D."/>
            <person name="Copeland A."/>
            <person name="Barry K.W."/>
            <person name="Cichocki N."/>
            <person name="Veneault-Fourrey C."/>
            <person name="LaButti K."/>
            <person name="Lindquist E.A."/>
            <person name="Lipzen A."/>
            <person name="Lundell T."/>
            <person name="Morin E."/>
            <person name="Murat C."/>
            <person name="Sun H."/>
            <person name="Tunlid A."/>
            <person name="Henrissat B."/>
            <person name="Grigoriev I.V."/>
            <person name="Hibbett D.S."/>
            <person name="Martin F."/>
            <person name="Nordberg H.P."/>
            <person name="Cantor M.N."/>
            <person name="Hua S.X."/>
        </authorList>
    </citation>
    <scope>NUCLEOTIDE SEQUENCE [LARGE SCALE GENOMIC DNA]</scope>
    <source>
        <strain evidence="2 3">Zn</strain>
    </source>
</reference>
<name>A0A0C3H835_OIDMZ</name>
<evidence type="ECO:0000313" key="3">
    <source>
        <dbReference type="Proteomes" id="UP000054321"/>
    </source>
</evidence>
<dbReference type="AlphaFoldDB" id="A0A0C3H835"/>